<sequence>MPVNKTSRVYSVYALPPWQYAQSYTEIQANSPKPTANNCTIHIIHKHCKQICCRCCLPLEKIEVWEYLPDFGPDRRPTIWSLILVKFISKITTYKSHLLNTKKSHFVIFLFY</sequence>
<protein>
    <submittedName>
        <fullName evidence="1">Uncharacterized protein</fullName>
    </submittedName>
</protein>
<proteinExistence type="predicted"/>
<evidence type="ECO:0000313" key="1">
    <source>
        <dbReference type="EMBL" id="CAG6742399.1"/>
    </source>
</evidence>
<dbReference type="AlphaFoldDB" id="A0A8D8Z7G3"/>
<accession>A0A8D8Z7G3</accession>
<reference evidence="1" key="1">
    <citation type="submission" date="2021-05" db="EMBL/GenBank/DDBJ databases">
        <authorList>
            <person name="Alioto T."/>
            <person name="Alioto T."/>
            <person name="Gomez Garrido J."/>
        </authorList>
    </citation>
    <scope>NUCLEOTIDE SEQUENCE</scope>
</reference>
<name>A0A8D8Z7G3_9HEMI</name>
<organism evidence="1">
    <name type="scientific">Cacopsylla melanoneura</name>
    <dbReference type="NCBI Taxonomy" id="428564"/>
    <lineage>
        <taxon>Eukaryota</taxon>
        <taxon>Metazoa</taxon>
        <taxon>Ecdysozoa</taxon>
        <taxon>Arthropoda</taxon>
        <taxon>Hexapoda</taxon>
        <taxon>Insecta</taxon>
        <taxon>Pterygota</taxon>
        <taxon>Neoptera</taxon>
        <taxon>Paraneoptera</taxon>
        <taxon>Hemiptera</taxon>
        <taxon>Sternorrhyncha</taxon>
        <taxon>Psylloidea</taxon>
        <taxon>Psyllidae</taxon>
        <taxon>Psyllinae</taxon>
        <taxon>Cacopsylla</taxon>
    </lineage>
</organism>
<dbReference type="EMBL" id="HBUF01435284">
    <property type="protein sequence ID" value="CAG6742399.1"/>
    <property type="molecule type" value="Transcribed_RNA"/>
</dbReference>